<gene>
    <name evidence="1" type="ORF">BB050_02005</name>
</gene>
<dbReference type="EMBL" id="CP016907">
    <property type="protein sequence ID" value="AOC95128.1"/>
    <property type="molecule type" value="Genomic_DNA"/>
</dbReference>
<evidence type="ECO:0000313" key="2">
    <source>
        <dbReference type="Proteomes" id="UP000093276"/>
    </source>
</evidence>
<dbReference type="GeneID" id="32307888"/>
<sequence>MDLSEGIFDNEKEFYNLAAEYFYNISADEYETIQFDRIVSKSISILLDHDFIPTPYVEIRLELCKDEKKIANYFLYVNEDKEFIDEFLY</sequence>
<dbReference type="Proteomes" id="UP000093276">
    <property type="component" value="Chromosome"/>
</dbReference>
<proteinExistence type="predicted"/>
<evidence type="ECO:0000313" key="1">
    <source>
        <dbReference type="EMBL" id="AOC95128.1"/>
    </source>
</evidence>
<dbReference type="AlphaFoldDB" id="A0AAC9D1Q3"/>
<protein>
    <submittedName>
        <fullName evidence="1">Uncharacterized protein</fullName>
    </submittedName>
</protein>
<dbReference type="RefSeq" id="WP_008465034.1">
    <property type="nucleotide sequence ID" value="NZ_CP016907.1"/>
</dbReference>
<name>A0AAC9D1Q3_9FLAO</name>
<dbReference type="KEGG" id="fjg:BB050_02005"/>
<accession>A0AAC9D1Q3</accession>
<organism evidence="1 2">
    <name type="scientific">Flavobacterium anhuiense</name>
    <dbReference type="NCBI Taxonomy" id="459526"/>
    <lineage>
        <taxon>Bacteria</taxon>
        <taxon>Pseudomonadati</taxon>
        <taxon>Bacteroidota</taxon>
        <taxon>Flavobacteriia</taxon>
        <taxon>Flavobacteriales</taxon>
        <taxon>Flavobacteriaceae</taxon>
        <taxon>Flavobacterium</taxon>
    </lineage>
</organism>
<reference evidence="1 2" key="1">
    <citation type="submission" date="2016-08" db="EMBL/GenBank/DDBJ databases">
        <title>Complete genome sequence of Flavobacterium johnsoniae strain GSE09, a volatile-producing biocontrol agent isolated from cucumber (Cucumis sativus).</title>
        <authorList>
            <person name="Jeong J.-J."/>
            <person name="Oh J.Y."/>
            <person name="Jim Y.J."/>
            <person name="Sang M.K."/>
            <person name="Kim K.D."/>
        </authorList>
    </citation>
    <scope>NUCLEOTIDE SEQUENCE [LARGE SCALE GENOMIC DNA]</scope>
    <source>
        <strain evidence="1 2">GSE09</strain>
    </source>
</reference>